<reference evidence="1" key="1">
    <citation type="submission" date="2020-11" db="EMBL/GenBank/DDBJ databases">
        <authorList>
            <consortium name="DOE Joint Genome Institute"/>
            <person name="Ahrendt S."/>
            <person name="Riley R."/>
            <person name="Andreopoulos W."/>
            <person name="Labutti K."/>
            <person name="Pangilinan J."/>
            <person name="Ruiz-Duenas F.J."/>
            <person name="Barrasa J.M."/>
            <person name="Sanchez-Garcia M."/>
            <person name="Camarero S."/>
            <person name="Miyauchi S."/>
            <person name="Serrano A."/>
            <person name="Linde D."/>
            <person name="Babiker R."/>
            <person name="Drula E."/>
            <person name="Ayuso-Fernandez I."/>
            <person name="Pacheco R."/>
            <person name="Padilla G."/>
            <person name="Ferreira P."/>
            <person name="Barriuso J."/>
            <person name="Kellner H."/>
            <person name="Castanera R."/>
            <person name="Alfaro M."/>
            <person name="Ramirez L."/>
            <person name="Pisabarro A.G."/>
            <person name="Kuo A."/>
            <person name="Tritt A."/>
            <person name="Lipzen A."/>
            <person name="He G."/>
            <person name="Yan M."/>
            <person name="Ng V."/>
            <person name="Cullen D."/>
            <person name="Martin F."/>
            <person name="Rosso M.-N."/>
            <person name="Henrissat B."/>
            <person name="Hibbett D."/>
            <person name="Martinez A.T."/>
            <person name="Grigoriev I.V."/>
        </authorList>
    </citation>
    <scope>NUCLEOTIDE SEQUENCE</scope>
    <source>
        <strain evidence="1">CBS 247.69</strain>
    </source>
</reference>
<gene>
    <name evidence="1" type="ORF">BDZ94DRAFT_1250220</name>
</gene>
<name>A0A9P5YED8_9AGAR</name>
<evidence type="ECO:0000313" key="1">
    <source>
        <dbReference type="EMBL" id="KAF9466976.1"/>
    </source>
</evidence>
<evidence type="ECO:0000313" key="2">
    <source>
        <dbReference type="Proteomes" id="UP000807353"/>
    </source>
</evidence>
<protein>
    <submittedName>
        <fullName evidence="1">Uncharacterized protein</fullName>
    </submittedName>
</protein>
<proteinExistence type="predicted"/>
<dbReference type="AlphaFoldDB" id="A0A9P5YED8"/>
<sequence length="60" mass="6646">MGNSRVDSADFFVLEFLVFISFEDDLQAVSYKCTEGIARFSGTGRKGRASHSCSDTHVRP</sequence>
<organism evidence="1 2">
    <name type="scientific">Collybia nuda</name>
    <dbReference type="NCBI Taxonomy" id="64659"/>
    <lineage>
        <taxon>Eukaryota</taxon>
        <taxon>Fungi</taxon>
        <taxon>Dikarya</taxon>
        <taxon>Basidiomycota</taxon>
        <taxon>Agaricomycotina</taxon>
        <taxon>Agaricomycetes</taxon>
        <taxon>Agaricomycetidae</taxon>
        <taxon>Agaricales</taxon>
        <taxon>Tricholomatineae</taxon>
        <taxon>Clitocybaceae</taxon>
        <taxon>Collybia</taxon>
    </lineage>
</organism>
<comment type="caution">
    <text evidence="1">The sequence shown here is derived from an EMBL/GenBank/DDBJ whole genome shotgun (WGS) entry which is preliminary data.</text>
</comment>
<keyword evidence="2" id="KW-1185">Reference proteome</keyword>
<dbReference type="Proteomes" id="UP000807353">
    <property type="component" value="Unassembled WGS sequence"/>
</dbReference>
<accession>A0A9P5YED8</accession>
<dbReference type="EMBL" id="MU150239">
    <property type="protein sequence ID" value="KAF9466976.1"/>
    <property type="molecule type" value="Genomic_DNA"/>
</dbReference>